<evidence type="ECO:0000256" key="3">
    <source>
        <dbReference type="ARBA" id="ARBA00022777"/>
    </source>
</evidence>
<dbReference type="PROSITE" id="PS50011">
    <property type="entry name" value="PROTEIN_KINASE_DOM"/>
    <property type="match status" value="1"/>
</dbReference>
<proteinExistence type="predicted"/>
<organism evidence="8 9">
    <name type="scientific">Lentisphaera profundi</name>
    <dbReference type="NCBI Taxonomy" id="1658616"/>
    <lineage>
        <taxon>Bacteria</taxon>
        <taxon>Pseudomonadati</taxon>
        <taxon>Lentisphaerota</taxon>
        <taxon>Lentisphaeria</taxon>
        <taxon>Lentisphaerales</taxon>
        <taxon>Lentisphaeraceae</taxon>
        <taxon>Lentisphaera</taxon>
    </lineage>
</organism>
<evidence type="ECO:0000256" key="2">
    <source>
        <dbReference type="ARBA" id="ARBA00022741"/>
    </source>
</evidence>
<evidence type="ECO:0000259" key="7">
    <source>
        <dbReference type="PROSITE" id="PS50011"/>
    </source>
</evidence>
<dbReference type="SMART" id="SM00220">
    <property type="entry name" value="S_TKc"/>
    <property type="match status" value="1"/>
</dbReference>
<feature type="transmembrane region" description="Helical" evidence="6">
    <location>
        <begin position="344"/>
        <end position="365"/>
    </location>
</feature>
<dbReference type="RefSeq" id="WP_274153488.1">
    <property type="nucleotide sequence ID" value="NZ_CP117812.1"/>
</dbReference>
<keyword evidence="2" id="KW-0547">Nucleotide-binding</keyword>
<evidence type="ECO:0000313" key="8">
    <source>
        <dbReference type="EMBL" id="WDE98617.1"/>
    </source>
</evidence>
<dbReference type="InterPro" id="IPR011990">
    <property type="entry name" value="TPR-like_helical_dom_sf"/>
</dbReference>
<keyword evidence="5" id="KW-0175">Coiled coil</keyword>
<dbReference type="EMBL" id="CP117812">
    <property type="protein sequence ID" value="WDE98617.1"/>
    <property type="molecule type" value="Genomic_DNA"/>
</dbReference>
<dbReference type="PANTHER" id="PTHR43289">
    <property type="entry name" value="MITOGEN-ACTIVATED PROTEIN KINASE KINASE KINASE 20-RELATED"/>
    <property type="match status" value="1"/>
</dbReference>
<feature type="coiled-coil region" evidence="5">
    <location>
        <begin position="365"/>
        <end position="392"/>
    </location>
</feature>
<accession>A0ABY7VY20</accession>
<keyword evidence="6" id="KW-0812">Transmembrane</keyword>
<sequence length="646" mass="73045">MSDKLKVKRDLVDFFDEALEPHQGELYKQLSTCETRYEFSNDLGEGGMKKIILVQDKLTGRQVAKALLKKNADSQAIERFLREARIHAMLEHPNIVPIHDVGIDENGDAYFTMKVIHGKNLKEILNDIKAGNSFLDLNALLDIFVKICDAISYAHSLDIVHMDLKPENIQISQFGEVLVCDWGLARNLKVKDEVQDEYLKTDELLGSFVTMDGVVRGTPGYMSPEQAEGAISRSGKHSDVYSMGALLYSILTLESPGTGTVEEVLEQTISGDILSSGKIKKSVASALKAICCKAMNLKIEDRYEDVESLKKDMLSYLHGFSTSAETIGFSGQIKLLVKRNKMSFTLISFFSTVLLIAGLIFLWSLKESENQAREAEESARKSEAEAKNHLEKWQKSEGLKQLIAGESMNKVMHLAQDALHTYDFEKGVDLANTALELDENLNQAHAIMGYLQLSLFEFKSALRSFDKSGKVQDHKAVKACGIFIEKFGDRKNLDFEEIIWMAEYYASTEMNQMLNEHTFSPKLDFLSLNQRRVYAKVVLKLQSPKLKVINFEATELICDWENLTDINALYKTGITELDMRHSKIKSNVIAIKGLPLRKLVWPRSNPGEHFITIQKCEDLEELYLPSEFKSTIDLTIVPKSVRVFFY</sequence>
<evidence type="ECO:0000313" key="9">
    <source>
        <dbReference type="Proteomes" id="UP001214250"/>
    </source>
</evidence>
<dbReference type="CDD" id="cd14014">
    <property type="entry name" value="STKc_PknB_like"/>
    <property type="match status" value="1"/>
</dbReference>
<dbReference type="InterPro" id="IPR000719">
    <property type="entry name" value="Prot_kinase_dom"/>
</dbReference>
<dbReference type="Pfam" id="PF00069">
    <property type="entry name" value="Pkinase"/>
    <property type="match status" value="1"/>
</dbReference>
<gene>
    <name evidence="8" type="ORF">PQO03_12295</name>
</gene>
<keyword evidence="6" id="KW-1133">Transmembrane helix</keyword>
<keyword evidence="3 8" id="KW-0418">Kinase</keyword>
<dbReference type="GO" id="GO:0016301">
    <property type="term" value="F:kinase activity"/>
    <property type="evidence" value="ECO:0007669"/>
    <property type="project" value="UniProtKB-KW"/>
</dbReference>
<reference evidence="8 9" key="1">
    <citation type="submission" date="2023-02" db="EMBL/GenBank/DDBJ databases">
        <title>Genome sequence of Lentisphaera profundi SAORIC-696.</title>
        <authorList>
            <person name="Kim e."/>
            <person name="Cho J.-C."/>
            <person name="Choi A."/>
            <person name="Kang I."/>
        </authorList>
    </citation>
    <scope>NUCLEOTIDE SEQUENCE [LARGE SCALE GENOMIC DNA]</scope>
    <source>
        <strain evidence="8 9">SAORIC-696</strain>
    </source>
</reference>
<evidence type="ECO:0000256" key="6">
    <source>
        <dbReference type="SAM" id="Phobius"/>
    </source>
</evidence>
<keyword evidence="1" id="KW-0808">Transferase</keyword>
<dbReference type="Gene3D" id="1.10.510.10">
    <property type="entry name" value="Transferase(Phosphotransferase) domain 1"/>
    <property type="match status" value="1"/>
</dbReference>
<evidence type="ECO:0000256" key="1">
    <source>
        <dbReference type="ARBA" id="ARBA00022679"/>
    </source>
</evidence>
<dbReference type="Proteomes" id="UP001214250">
    <property type="component" value="Chromosome 2"/>
</dbReference>
<evidence type="ECO:0000256" key="4">
    <source>
        <dbReference type="ARBA" id="ARBA00022840"/>
    </source>
</evidence>
<dbReference type="Gene3D" id="1.25.40.10">
    <property type="entry name" value="Tetratricopeptide repeat domain"/>
    <property type="match status" value="1"/>
</dbReference>
<dbReference type="InterPro" id="IPR011009">
    <property type="entry name" value="Kinase-like_dom_sf"/>
</dbReference>
<feature type="domain" description="Protein kinase" evidence="7">
    <location>
        <begin position="37"/>
        <end position="317"/>
    </location>
</feature>
<evidence type="ECO:0000256" key="5">
    <source>
        <dbReference type="SAM" id="Coils"/>
    </source>
</evidence>
<keyword evidence="9" id="KW-1185">Reference proteome</keyword>
<keyword evidence="6" id="KW-0472">Membrane</keyword>
<name>A0ABY7VY20_9BACT</name>
<dbReference type="SUPFAM" id="SSF56112">
    <property type="entry name" value="Protein kinase-like (PK-like)"/>
    <property type="match status" value="1"/>
</dbReference>
<dbReference type="PANTHER" id="PTHR43289:SF6">
    <property type="entry name" value="SERINE_THREONINE-PROTEIN KINASE NEKL-3"/>
    <property type="match status" value="1"/>
</dbReference>
<keyword evidence="4" id="KW-0067">ATP-binding</keyword>
<protein>
    <submittedName>
        <fullName evidence="8">Serine/threonine-protein kinase</fullName>
    </submittedName>
</protein>
<dbReference type="Gene3D" id="3.30.200.20">
    <property type="entry name" value="Phosphorylase Kinase, domain 1"/>
    <property type="match status" value="1"/>
</dbReference>